<reference evidence="2" key="2">
    <citation type="journal article" date="2006" name="RNA">
        <title>Hybrid E. coli--Mitochondrial ribonuclease P RNAs are catalytically active.</title>
        <authorList>
            <person name="Seif E."/>
            <person name="Cadieux A."/>
            <person name="Lang B.F."/>
        </authorList>
    </citation>
    <scope>NUCLEOTIDE SEQUENCE</scope>
    <source>
        <strain evidence="2">ATCC 50422</strain>
    </source>
</reference>
<proteinExistence type="predicted"/>
<keyword evidence="2" id="KW-0496">Mitochondrion</keyword>
<keyword evidence="1" id="KW-0472">Membrane</keyword>
<reference evidence="2" key="3">
    <citation type="journal article" date="2013" name="Genome Biol. Evol.">
        <title>Strikingly bacteria-like and gene-rich mitochondrial genomes throughout jakobid protists.</title>
        <authorList>
            <person name="Burger G."/>
            <person name="Gray M.W."/>
            <person name="Forget L."/>
            <person name="Lang B.F."/>
        </authorList>
    </citation>
    <scope>NUCLEOTIDE SEQUENCE</scope>
    <source>
        <strain evidence="2">ATCC 50422</strain>
    </source>
</reference>
<evidence type="ECO:0000313" key="2">
    <source>
        <dbReference type="EMBL" id="AGH24239.1"/>
    </source>
</evidence>
<reference evidence="2" key="1">
    <citation type="journal article" date="2004" name="RNA">
        <title>Mitochondrial 3' tRNA editing in the jakobid Seculamonas ecuadoriensis: a novel mechanism and implications for tRNA processing.</title>
        <authorList>
            <person name="Leigh J."/>
            <person name="Lang B.F."/>
        </authorList>
    </citation>
    <scope>NUCLEOTIDE SEQUENCE</scope>
    <source>
        <strain evidence="2">ATCC 50422</strain>
    </source>
</reference>
<organism evidence="2">
    <name type="scientific">Jakoba libera</name>
    <name type="common">Flagellate</name>
    <name type="synonym">Cryptobia libera</name>
    <dbReference type="NCBI Taxonomy" id="143017"/>
    <lineage>
        <taxon>Eukaryota</taxon>
        <taxon>Discoba</taxon>
        <taxon>Jakobida</taxon>
        <taxon>Histionina</taxon>
        <taxon>Jakobidae</taxon>
        <taxon>Jakoba</taxon>
    </lineage>
</organism>
<gene>
    <name evidence="2" type="primary">orf38</name>
</gene>
<geneLocation type="mitochondrion" evidence="2"/>
<dbReference type="AlphaFoldDB" id="M4QCG7"/>
<keyword evidence="1" id="KW-1133">Transmembrane helix</keyword>
<keyword evidence="1" id="KW-0812">Transmembrane</keyword>
<accession>M4QCG7</accession>
<dbReference type="RefSeq" id="YP_007890745.1">
    <property type="nucleotide sequence ID" value="NC_021127.1"/>
</dbReference>
<dbReference type="GeneID" id="15333180"/>
<evidence type="ECO:0000256" key="1">
    <source>
        <dbReference type="SAM" id="Phobius"/>
    </source>
</evidence>
<protein>
    <submittedName>
        <fullName evidence="2">Uncharacterized protein</fullName>
    </submittedName>
</protein>
<sequence>MIPIDFVNFSHLYLFTYPFFELASFSFHFIFFISLQLL</sequence>
<dbReference type="EMBL" id="KC353355">
    <property type="protein sequence ID" value="AGH24239.1"/>
    <property type="molecule type" value="Genomic_DNA"/>
</dbReference>
<feature type="transmembrane region" description="Helical" evidence="1">
    <location>
        <begin position="12"/>
        <end position="35"/>
    </location>
</feature>
<name>M4QCG7_JAKLI</name>